<evidence type="ECO:0000313" key="2">
    <source>
        <dbReference type="EMBL" id="SHM17106.1"/>
    </source>
</evidence>
<dbReference type="OrthoDB" id="9765926at2"/>
<evidence type="ECO:0000256" key="1">
    <source>
        <dbReference type="SAM" id="SignalP"/>
    </source>
</evidence>
<dbReference type="InterPro" id="IPR026341">
    <property type="entry name" value="T9SS_type_B"/>
</dbReference>
<dbReference type="EMBL" id="FRBY01000003">
    <property type="protein sequence ID" value="SHM17106.1"/>
    <property type="molecule type" value="Genomic_DNA"/>
</dbReference>
<dbReference type="Proteomes" id="UP000184121">
    <property type="component" value="Unassembled WGS sequence"/>
</dbReference>
<reference evidence="3" key="1">
    <citation type="submission" date="2016-11" db="EMBL/GenBank/DDBJ databases">
        <authorList>
            <person name="Varghese N."/>
            <person name="Submissions S."/>
        </authorList>
    </citation>
    <scope>NUCLEOTIDE SEQUENCE [LARGE SCALE GENOMIC DNA]</scope>
    <source>
        <strain evidence="3">DSM 1811</strain>
    </source>
</reference>
<dbReference type="RefSeq" id="WP_072972965.1">
    <property type="nucleotide sequence ID" value="NZ_FRBY01000003.1"/>
</dbReference>
<dbReference type="Pfam" id="PF13585">
    <property type="entry name" value="CHU_C"/>
    <property type="match status" value="1"/>
</dbReference>
<accession>A0A1M7GLQ1</accession>
<keyword evidence="1" id="KW-0732">Signal</keyword>
<sequence>MNLVKISLLLFFSSNLFYAQNDCHDMITVCGNSNLSDLTAEGTGLIEDFSNISRCKIGEYNSLWLKIDVKKGGTLGFILTPENKNLDVDFDFFVFGPNVSCDNLKTPIRYSYTSPVAANLPNNTTGMDGAATESFDGIGTRDDCKDLGYTGNGFVRWLYTNDNDSYFIVISRFSGTAKFSIKWTGTALLFDPPTFKAPEPGTTFDLEKCDTDIIDDDSTVFDLTPNIKAAVDNLQDIEVTFHTTANDVITGENAIQNPGAFANTSISQQIYMRLTNTLTKCFSTTEFTIKVTKNKLQFPITSVNNCDDSSDGSSTNGKIVFYLKNITETLFPNAEKDGLVIKYYAALNDANTNSNELVNSFYNTTPNQQYIYAKAYNHKYCTTTQKISLIVNTLPPVTHTTLIQCDSSKNQTGLVLYNLDQANAELTNNDSKLSTQFFLSNFDAANNQNPLDVTFHNTINPQTLFAKITNLDTKCWSIATVTLETNPITLPEYFINPACDDDGLEDGIHVFDLTKANIPYNTTQNIKYFSNENNALLEQNEITDPASYHNETPYNQFVFARVEEQNSCFGISKIKLEVNQLPNIQSHTSTNVCENNTLYQVHLDAGIINNSVNNFSYKWTKDGTTIPNETTSVLNVTKTGIYTVIVTNKTNCSKTRIIEVFESNTATIQNIEIIDLSDENKITVNVSGKGDYEFSLNLPDGPFQESNIFNNVEPGIYEVYVNDKKNCGTVHKTTAVIGAPKYFTPNDDGYHDYWNIEGLNENSKNAIILIYDRYGKLLKQIQPSSLGWDGTFTGNPLPADDYWYTLKLEDNREAKGHFSLKR</sequence>
<feature type="signal peptide" evidence="1">
    <location>
        <begin position="1"/>
        <end position="19"/>
    </location>
</feature>
<organism evidence="2 3">
    <name type="scientific">Flavobacterium saccharophilum</name>
    <dbReference type="NCBI Taxonomy" id="29534"/>
    <lineage>
        <taxon>Bacteria</taxon>
        <taxon>Pseudomonadati</taxon>
        <taxon>Bacteroidota</taxon>
        <taxon>Flavobacteriia</taxon>
        <taxon>Flavobacteriales</taxon>
        <taxon>Flavobacteriaceae</taxon>
        <taxon>Flavobacterium</taxon>
    </lineage>
</organism>
<feature type="chain" id="PRO_5012997589" evidence="1">
    <location>
        <begin position="20"/>
        <end position="822"/>
    </location>
</feature>
<dbReference type="InterPro" id="IPR013783">
    <property type="entry name" value="Ig-like_fold"/>
</dbReference>
<dbReference type="Gene3D" id="2.60.40.10">
    <property type="entry name" value="Immunoglobulins"/>
    <property type="match status" value="1"/>
</dbReference>
<proteinExistence type="predicted"/>
<gene>
    <name evidence="2" type="ORF">SAMN05444366_2600</name>
</gene>
<evidence type="ECO:0000313" key="3">
    <source>
        <dbReference type="Proteomes" id="UP000184121"/>
    </source>
</evidence>
<dbReference type="STRING" id="29534.SAMN05444366_2600"/>
<protein>
    <submittedName>
        <fullName evidence="2">Gliding motility-associated C-terminal domain-containing protein</fullName>
    </submittedName>
</protein>
<dbReference type="AlphaFoldDB" id="A0A1M7GLQ1"/>
<keyword evidence="3" id="KW-1185">Reference proteome</keyword>
<name>A0A1M7GLQ1_9FLAO</name>
<dbReference type="NCBIfam" id="TIGR04131">
    <property type="entry name" value="Bac_Flav_CTERM"/>
    <property type="match status" value="1"/>
</dbReference>